<organism evidence="10 11">
    <name type="scientific">Coniosporium apollinis</name>
    <dbReference type="NCBI Taxonomy" id="61459"/>
    <lineage>
        <taxon>Eukaryota</taxon>
        <taxon>Fungi</taxon>
        <taxon>Dikarya</taxon>
        <taxon>Ascomycota</taxon>
        <taxon>Pezizomycotina</taxon>
        <taxon>Dothideomycetes</taxon>
        <taxon>Dothideomycetes incertae sedis</taxon>
        <taxon>Coniosporium</taxon>
    </lineage>
</organism>
<dbReference type="PANTHER" id="PTHR11660">
    <property type="entry name" value="SOLUTE CARRIER FAMILY 40 MEMBER"/>
    <property type="match status" value="1"/>
</dbReference>
<keyword evidence="9" id="KW-0732">Signal</keyword>
<evidence type="ECO:0000256" key="9">
    <source>
        <dbReference type="SAM" id="SignalP"/>
    </source>
</evidence>
<protein>
    <recommendedName>
        <fullName evidence="7">Solute carrier family 40 member</fullName>
    </recommendedName>
</protein>
<feature type="transmembrane region" description="Helical" evidence="7">
    <location>
        <begin position="140"/>
        <end position="165"/>
    </location>
</feature>
<feature type="transmembrane region" description="Helical" evidence="7">
    <location>
        <begin position="56"/>
        <end position="78"/>
    </location>
</feature>
<dbReference type="InterPro" id="IPR036259">
    <property type="entry name" value="MFS_trans_sf"/>
</dbReference>
<dbReference type="Proteomes" id="UP001172684">
    <property type="component" value="Unassembled WGS sequence"/>
</dbReference>
<feature type="chain" id="PRO_5046894504" description="Solute carrier family 40 member" evidence="9">
    <location>
        <begin position="18"/>
        <end position="363"/>
    </location>
</feature>
<comment type="caution">
    <text evidence="10">The sequence shown here is derived from an EMBL/GenBank/DDBJ whole genome shotgun (WGS) entry which is preliminary data.</text>
</comment>
<evidence type="ECO:0000256" key="5">
    <source>
        <dbReference type="ARBA" id="ARBA00022989"/>
    </source>
</evidence>
<reference evidence="10" key="1">
    <citation type="submission" date="2022-10" db="EMBL/GenBank/DDBJ databases">
        <title>Culturing micro-colonial fungi from biological soil crusts in the Mojave desert and describing Neophaeococcomyces mojavensis, and introducing the new genera and species Taxawa tesnikishii.</title>
        <authorList>
            <person name="Kurbessoian T."/>
            <person name="Stajich J.E."/>
        </authorList>
    </citation>
    <scope>NUCLEOTIDE SEQUENCE</scope>
    <source>
        <strain evidence="10">TK_1</strain>
    </source>
</reference>
<evidence type="ECO:0000313" key="11">
    <source>
        <dbReference type="Proteomes" id="UP001172684"/>
    </source>
</evidence>
<keyword evidence="11" id="KW-1185">Reference proteome</keyword>
<comment type="function">
    <text evidence="7">May be involved in iron transport and iron homeostasis.</text>
</comment>
<dbReference type="EMBL" id="JAPDRL010000096">
    <property type="protein sequence ID" value="KAJ9657761.1"/>
    <property type="molecule type" value="Genomic_DNA"/>
</dbReference>
<evidence type="ECO:0000256" key="3">
    <source>
        <dbReference type="ARBA" id="ARBA00022448"/>
    </source>
</evidence>
<comment type="subcellular location">
    <subcellularLocation>
        <location evidence="1 7">Membrane</location>
        <topology evidence="1 7">Multi-pass membrane protein</topology>
    </subcellularLocation>
</comment>
<keyword evidence="6 7" id="KW-0472">Membrane</keyword>
<evidence type="ECO:0000313" key="10">
    <source>
        <dbReference type="EMBL" id="KAJ9657761.1"/>
    </source>
</evidence>
<evidence type="ECO:0000256" key="4">
    <source>
        <dbReference type="ARBA" id="ARBA00022692"/>
    </source>
</evidence>
<feature type="signal peptide" evidence="9">
    <location>
        <begin position="1"/>
        <end position="17"/>
    </location>
</feature>
<sequence length="363" mass="39079">MLFAVTVALACVEKLASMGNTIAVERDWLVVISESTAVDLQDLNATMRRIDLICKLLAPVVISFVDSYSTLVAIYVILGQSTISVLIEYLAIAQVYHSIPSLSQPKEPNTPDSTASDPPDRTIDPAPTSSPWRFYTHSPAFLASLSLSLLYLTVLSTGIQLTTYLLSLGYDSISVSLMRLAAVAVELSATSLAPLLMARIGATRAGLWSVNWLLCWVSVAVAVFLALGGRGMAAGAALVAGVVGSRLGLWGFDLAVQFLVQESTPASHRGKFSAAEMALQNLFELLSFASTIIFSSPETFKYPVLISCGAVALSACCFAAFVRQKRGHLLHASKCLKRKEYVTVPQVELRELQLDEDVEQGQV</sequence>
<keyword evidence="4 7" id="KW-0812">Transmembrane</keyword>
<evidence type="ECO:0000256" key="7">
    <source>
        <dbReference type="RuleBase" id="RU365065"/>
    </source>
</evidence>
<proteinExistence type="inferred from homology"/>
<dbReference type="Gene3D" id="1.20.1250.20">
    <property type="entry name" value="MFS general substrate transporter like domains"/>
    <property type="match status" value="1"/>
</dbReference>
<dbReference type="PANTHER" id="PTHR11660:SF57">
    <property type="entry name" value="SOLUTE CARRIER FAMILY 40 MEMBER"/>
    <property type="match status" value="1"/>
</dbReference>
<dbReference type="SUPFAM" id="SSF103473">
    <property type="entry name" value="MFS general substrate transporter"/>
    <property type="match status" value="1"/>
</dbReference>
<keyword evidence="5 7" id="KW-1133">Transmembrane helix</keyword>
<keyword evidence="7" id="KW-0406">Ion transport</keyword>
<comment type="similarity">
    <text evidence="2 7">Belongs to the ferroportin (FP) (TC 2.A.100) family. SLC40A subfamily.</text>
</comment>
<feature type="transmembrane region" description="Helical" evidence="7">
    <location>
        <begin position="177"/>
        <end position="198"/>
    </location>
</feature>
<evidence type="ECO:0000256" key="1">
    <source>
        <dbReference type="ARBA" id="ARBA00004141"/>
    </source>
</evidence>
<gene>
    <name evidence="10" type="ORF">H2201_008074</name>
</gene>
<dbReference type="Pfam" id="PF06963">
    <property type="entry name" value="FPN1"/>
    <property type="match status" value="1"/>
</dbReference>
<evidence type="ECO:0000256" key="6">
    <source>
        <dbReference type="ARBA" id="ARBA00023136"/>
    </source>
</evidence>
<keyword evidence="3 7" id="KW-0813">Transport</keyword>
<accession>A0ABQ9NH60</accession>
<evidence type="ECO:0000256" key="2">
    <source>
        <dbReference type="ARBA" id="ARBA00006279"/>
    </source>
</evidence>
<feature type="region of interest" description="Disordered" evidence="8">
    <location>
        <begin position="103"/>
        <end position="122"/>
    </location>
</feature>
<feature type="transmembrane region" description="Helical" evidence="7">
    <location>
        <begin position="205"/>
        <end position="227"/>
    </location>
</feature>
<dbReference type="InterPro" id="IPR009716">
    <property type="entry name" value="Ferroportin-1"/>
</dbReference>
<name>A0ABQ9NH60_9PEZI</name>
<comment type="caution">
    <text evidence="7">Lacks conserved residue(s) required for the propagation of feature annotation.</text>
</comment>
<feature type="compositionally biased region" description="Polar residues" evidence="8">
    <location>
        <begin position="103"/>
        <end position="116"/>
    </location>
</feature>
<feature type="transmembrane region" description="Helical" evidence="7">
    <location>
        <begin position="302"/>
        <end position="322"/>
    </location>
</feature>
<evidence type="ECO:0000256" key="8">
    <source>
        <dbReference type="SAM" id="MobiDB-lite"/>
    </source>
</evidence>